<evidence type="ECO:0000313" key="2">
    <source>
        <dbReference type="Proteomes" id="UP001396646"/>
    </source>
</evidence>
<comment type="caution">
    <text evidence="1">The sequence shown here is derived from an EMBL/GenBank/DDBJ whole genome shotgun (WGS) entry which is preliminary data.</text>
</comment>
<accession>A0ABU9KSK8</accession>
<protein>
    <submittedName>
        <fullName evidence="1">Uncharacterized protein</fullName>
    </submittedName>
</protein>
<keyword evidence="2" id="KW-1185">Reference proteome</keyword>
<dbReference type="EMBL" id="JBCAUS010000003">
    <property type="protein sequence ID" value="MEL4305372.1"/>
    <property type="molecule type" value="Genomic_DNA"/>
</dbReference>
<sequence>MPRNMCTWKKEDIREREDEFKELVTGAKFYCKNCGRVSNDMKYLCRPGKL</sequence>
<organism evidence="1 2">
    <name type="scientific">Methanococcoides cohabitans</name>
    <dbReference type="NCBI Taxonomy" id="3136559"/>
    <lineage>
        <taxon>Archaea</taxon>
        <taxon>Methanobacteriati</taxon>
        <taxon>Methanobacteriota</taxon>
        <taxon>Stenosarchaea group</taxon>
        <taxon>Methanomicrobia</taxon>
        <taxon>Methanosarcinales</taxon>
        <taxon>Methanosarcinaceae</taxon>
        <taxon>Methanococcoides</taxon>
    </lineage>
</organism>
<evidence type="ECO:0000313" key="1">
    <source>
        <dbReference type="EMBL" id="MEL4305372.1"/>
    </source>
</evidence>
<gene>
    <name evidence="1" type="ORF">WOA13_05960</name>
</gene>
<dbReference type="RefSeq" id="WP_342127036.1">
    <property type="nucleotide sequence ID" value="NZ_JBCAUS010000003.1"/>
</dbReference>
<proteinExistence type="predicted"/>
<reference evidence="1 2" key="1">
    <citation type="submission" date="2024-04" db="EMBL/GenBank/DDBJ databases">
        <title>Methanococcoides sp. LMO-2.</title>
        <authorList>
            <person name="Liang L."/>
        </authorList>
    </citation>
    <scope>NUCLEOTIDE SEQUENCE [LARGE SCALE GENOMIC DNA]</scope>
    <source>
        <strain evidence="1 2">LMO-2</strain>
    </source>
</reference>
<name>A0ABU9KSK8_9EURY</name>
<dbReference type="Proteomes" id="UP001396646">
    <property type="component" value="Unassembled WGS sequence"/>
</dbReference>